<reference evidence="2 3" key="1">
    <citation type="submission" date="2009-02" db="EMBL/GenBank/DDBJ databases">
        <authorList>
            <person name="Fulton L."/>
            <person name="Clifton S."/>
            <person name="Fulton B."/>
            <person name="Xu J."/>
            <person name="Minx P."/>
            <person name="Pepin K.H."/>
            <person name="Johnson M."/>
            <person name="Bhonagiri V."/>
            <person name="Nash W.E."/>
            <person name="Mardis E.R."/>
            <person name="Wilson R.K."/>
        </authorList>
    </citation>
    <scope>NUCLEOTIDE SEQUENCE [LARGE SCALE GENOMIC DNA]</scope>
    <source>
        <strain evidence="2 3">ATCC 27758</strain>
    </source>
</reference>
<dbReference type="InterPro" id="IPR015854">
    <property type="entry name" value="ABC_transpr_LolD-like"/>
</dbReference>
<protein>
    <recommendedName>
        <fullName evidence="1">ABC transporter domain-containing protein</fullName>
    </recommendedName>
</protein>
<reference evidence="2 3" key="2">
    <citation type="submission" date="2009-03" db="EMBL/GenBank/DDBJ databases">
        <title>Draft genome sequence of Coprococcus comes (ATCC 27758).</title>
        <authorList>
            <person name="Sudarsanam P."/>
            <person name="Ley R."/>
            <person name="Guruge J."/>
            <person name="Turnbaugh P.J."/>
            <person name="Mahowald M."/>
            <person name="Liep D."/>
            <person name="Gordon J."/>
        </authorList>
    </citation>
    <scope>NUCLEOTIDE SEQUENCE [LARGE SCALE GENOMIC DNA]</scope>
    <source>
        <strain evidence="2 3">ATCC 27758</strain>
    </source>
</reference>
<organism evidence="2 3">
    <name type="scientific">Coprococcus comes ATCC 27758</name>
    <dbReference type="NCBI Taxonomy" id="470146"/>
    <lineage>
        <taxon>Bacteria</taxon>
        <taxon>Bacillati</taxon>
        <taxon>Bacillota</taxon>
        <taxon>Clostridia</taxon>
        <taxon>Lachnospirales</taxon>
        <taxon>Lachnospiraceae</taxon>
        <taxon>Coprococcus</taxon>
    </lineage>
</organism>
<dbReference type="PANTHER" id="PTHR24220">
    <property type="entry name" value="IMPORT ATP-BINDING PROTEIN"/>
    <property type="match status" value="1"/>
</dbReference>
<dbReference type="EMBL" id="ABVR01000039">
    <property type="protein sequence ID" value="EEG90336.1"/>
    <property type="molecule type" value="Genomic_DNA"/>
</dbReference>
<proteinExistence type="predicted"/>
<dbReference type="GO" id="GO:0005886">
    <property type="term" value="C:plasma membrane"/>
    <property type="evidence" value="ECO:0007669"/>
    <property type="project" value="TreeGrafter"/>
</dbReference>
<dbReference type="Gene3D" id="3.40.50.300">
    <property type="entry name" value="P-loop containing nucleotide triphosphate hydrolases"/>
    <property type="match status" value="1"/>
</dbReference>
<feature type="domain" description="ABC transporter" evidence="1">
    <location>
        <begin position="24"/>
        <end position="81"/>
    </location>
</feature>
<dbReference type="GO" id="GO:0016887">
    <property type="term" value="F:ATP hydrolysis activity"/>
    <property type="evidence" value="ECO:0007669"/>
    <property type="project" value="InterPro"/>
</dbReference>
<evidence type="ECO:0000313" key="2">
    <source>
        <dbReference type="EMBL" id="EEG90336.1"/>
    </source>
</evidence>
<dbReference type="GO" id="GO:0005524">
    <property type="term" value="F:ATP binding"/>
    <property type="evidence" value="ECO:0007669"/>
    <property type="project" value="InterPro"/>
</dbReference>
<comment type="caution">
    <text evidence="2">The sequence shown here is derived from an EMBL/GenBank/DDBJ whole genome shotgun (WGS) entry which is preliminary data.</text>
</comment>
<sequence length="100" mass="10821">MKPILNIENLTKVYGTLPNQTRALNGITFQVMPGEFLGIMGSSGSGKSTLLNCIATVIQPTGGSIQVEGDTLQSLKEKALAEYRGKKLVIYSRTLNCWTT</sequence>
<dbReference type="Pfam" id="PF00005">
    <property type="entry name" value="ABC_tran"/>
    <property type="match status" value="1"/>
</dbReference>
<dbReference type="InterPro" id="IPR027417">
    <property type="entry name" value="P-loop_NTPase"/>
</dbReference>
<evidence type="ECO:0000259" key="1">
    <source>
        <dbReference type="Pfam" id="PF00005"/>
    </source>
</evidence>
<gene>
    <name evidence="2" type="ORF">COPCOM_01573</name>
</gene>
<dbReference type="Proteomes" id="UP000003793">
    <property type="component" value="Unassembled WGS sequence"/>
</dbReference>
<accession>C0B8U9</accession>
<evidence type="ECO:0000313" key="3">
    <source>
        <dbReference type="Proteomes" id="UP000003793"/>
    </source>
</evidence>
<name>C0B8U9_9FIRM</name>
<dbReference type="SUPFAM" id="SSF52540">
    <property type="entry name" value="P-loop containing nucleoside triphosphate hydrolases"/>
    <property type="match status" value="1"/>
</dbReference>
<dbReference type="InterPro" id="IPR003439">
    <property type="entry name" value="ABC_transporter-like_ATP-bd"/>
</dbReference>
<dbReference type="AlphaFoldDB" id="C0B8U9"/>
<dbReference type="GO" id="GO:0022857">
    <property type="term" value="F:transmembrane transporter activity"/>
    <property type="evidence" value="ECO:0007669"/>
    <property type="project" value="TreeGrafter"/>
</dbReference>
<dbReference type="PANTHER" id="PTHR24220:SF674">
    <property type="entry name" value="BACITRACIN EXPORT ATP-BINDING PROTEIN BCEA"/>
    <property type="match status" value="1"/>
</dbReference>
<dbReference type="HOGENOM" id="CLU_000604_1_15_9"/>